<dbReference type="AlphaFoldDB" id="A0A9Q1F391"/>
<keyword evidence="3" id="KW-0539">Nucleus</keyword>
<sequence>MRSSPAWGKTQRGCPRSSWSTGSAPCRRFVTSSACSSPDDRDAAPPPNPGIMEGPKKPDQGPLQAMIAQSQSLGKPGPGSRPEGPPFGPPGHRDMAFSPDELRSLTPGPGVEPGDHMTPEQIAWLKLQQEFYEEKKRKQEQLQHRPLPDMMLHQHGPRGLVRGPPPPYQMNPGEVWGPGGTRTLSRANEHGPPGACTRPITCSECRGFPMMNPDMDAGPAPMSRPGLPWPDDMPKMGDGRGFPPGAGGVCGSWGRGERFPNPQAVQEAMFQQGMGEKQPMGIPPGMVMEMNRMMGNQRAVDPPHAGGRGPHQPLPHGVCEGAGAGHGGRVWHWPWEHERHAP</sequence>
<evidence type="ECO:0000256" key="2">
    <source>
        <dbReference type="ARBA" id="ARBA00009200"/>
    </source>
</evidence>
<comment type="caution">
    <text evidence="5">The sequence shown here is derived from an EMBL/GenBank/DDBJ whole genome shotgun (WGS) entry which is preliminary data.</text>
</comment>
<keyword evidence="6" id="KW-1185">Reference proteome</keyword>
<name>A0A9Q1F391_SYNKA</name>
<comment type="similarity">
    <text evidence="2">Belongs to the BCL9 family.</text>
</comment>
<evidence type="ECO:0000256" key="4">
    <source>
        <dbReference type="SAM" id="MobiDB-lite"/>
    </source>
</evidence>
<gene>
    <name evidence="5" type="ORF">SKAU_G00253080</name>
</gene>
<dbReference type="Proteomes" id="UP001152622">
    <property type="component" value="Chromosome 9"/>
</dbReference>
<feature type="region of interest" description="Disordered" evidence="4">
    <location>
        <begin position="1"/>
        <end position="117"/>
    </location>
</feature>
<dbReference type="GO" id="GO:1990907">
    <property type="term" value="C:beta-catenin-TCF complex"/>
    <property type="evidence" value="ECO:0007669"/>
    <property type="project" value="TreeGrafter"/>
</dbReference>
<dbReference type="GO" id="GO:0003713">
    <property type="term" value="F:transcription coactivator activity"/>
    <property type="evidence" value="ECO:0007669"/>
    <property type="project" value="InterPro"/>
</dbReference>
<dbReference type="EMBL" id="JAINUF010000009">
    <property type="protein sequence ID" value="KAJ8350178.1"/>
    <property type="molecule type" value="Genomic_DNA"/>
</dbReference>
<dbReference type="GO" id="GO:0008013">
    <property type="term" value="F:beta-catenin binding"/>
    <property type="evidence" value="ECO:0007669"/>
    <property type="project" value="InterPro"/>
</dbReference>
<proteinExistence type="inferred from homology"/>
<dbReference type="GO" id="GO:0045944">
    <property type="term" value="P:positive regulation of transcription by RNA polymerase II"/>
    <property type="evidence" value="ECO:0007669"/>
    <property type="project" value="TreeGrafter"/>
</dbReference>
<reference evidence="5" key="1">
    <citation type="journal article" date="2023" name="Science">
        <title>Genome structures resolve the early diversification of teleost fishes.</title>
        <authorList>
            <person name="Parey E."/>
            <person name="Louis A."/>
            <person name="Montfort J."/>
            <person name="Bouchez O."/>
            <person name="Roques C."/>
            <person name="Iampietro C."/>
            <person name="Lluch J."/>
            <person name="Castinel A."/>
            <person name="Donnadieu C."/>
            <person name="Desvignes T."/>
            <person name="Floi Bucao C."/>
            <person name="Jouanno E."/>
            <person name="Wen M."/>
            <person name="Mejri S."/>
            <person name="Dirks R."/>
            <person name="Jansen H."/>
            <person name="Henkel C."/>
            <person name="Chen W.J."/>
            <person name="Zahm M."/>
            <person name="Cabau C."/>
            <person name="Klopp C."/>
            <person name="Thompson A.W."/>
            <person name="Robinson-Rechavi M."/>
            <person name="Braasch I."/>
            <person name="Lecointre G."/>
            <person name="Bobe J."/>
            <person name="Postlethwait J.H."/>
            <person name="Berthelot C."/>
            <person name="Roest Crollius H."/>
            <person name="Guiguen Y."/>
        </authorList>
    </citation>
    <scope>NUCLEOTIDE SEQUENCE</scope>
    <source>
        <strain evidence="5">WJC10195</strain>
    </source>
</reference>
<dbReference type="GO" id="GO:0060070">
    <property type="term" value="P:canonical Wnt signaling pathway"/>
    <property type="evidence" value="ECO:0007669"/>
    <property type="project" value="InterPro"/>
</dbReference>
<evidence type="ECO:0000313" key="6">
    <source>
        <dbReference type="Proteomes" id="UP001152622"/>
    </source>
</evidence>
<evidence type="ECO:0000256" key="3">
    <source>
        <dbReference type="ARBA" id="ARBA00023242"/>
    </source>
</evidence>
<organism evidence="5 6">
    <name type="scientific">Synaphobranchus kaupii</name>
    <name type="common">Kaup's arrowtooth eel</name>
    <dbReference type="NCBI Taxonomy" id="118154"/>
    <lineage>
        <taxon>Eukaryota</taxon>
        <taxon>Metazoa</taxon>
        <taxon>Chordata</taxon>
        <taxon>Craniata</taxon>
        <taxon>Vertebrata</taxon>
        <taxon>Euteleostomi</taxon>
        <taxon>Actinopterygii</taxon>
        <taxon>Neopterygii</taxon>
        <taxon>Teleostei</taxon>
        <taxon>Anguilliformes</taxon>
        <taxon>Synaphobranchidae</taxon>
        <taxon>Synaphobranchus</taxon>
    </lineage>
</organism>
<comment type="subcellular location">
    <subcellularLocation>
        <location evidence="1">Nucleus</location>
    </subcellularLocation>
</comment>
<dbReference type="OrthoDB" id="7668649at2759"/>
<evidence type="ECO:0000313" key="5">
    <source>
        <dbReference type="EMBL" id="KAJ8350178.1"/>
    </source>
</evidence>
<dbReference type="PANTHER" id="PTHR15185:SF5">
    <property type="entry name" value="B-CELL CLL_LYMPHOMA 9 PROTEIN"/>
    <property type="match status" value="1"/>
</dbReference>
<protein>
    <submittedName>
        <fullName evidence="5">Uncharacterized protein</fullName>
    </submittedName>
</protein>
<dbReference type="PANTHER" id="PTHR15185">
    <property type="entry name" value="BCL9"/>
    <property type="match status" value="1"/>
</dbReference>
<evidence type="ECO:0000256" key="1">
    <source>
        <dbReference type="ARBA" id="ARBA00004123"/>
    </source>
</evidence>
<accession>A0A9Q1F391</accession>
<dbReference type="InterPro" id="IPR015668">
    <property type="entry name" value="Bcl-9/Bcl-9l"/>
</dbReference>
<feature type="compositionally biased region" description="Basic and acidic residues" evidence="4">
    <location>
        <begin position="91"/>
        <end position="103"/>
    </location>
</feature>